<evidence type="ECO:0000256" key="2">
    <source>
        <dbReference type="SAM" id="MobiDB-lite"/>
    </source>
</evidence>
<accession>A0A1M4EMF1</accession>
<protein>
    <submittedName>
        <fullName evidence="4">Universal stress protein family</fullName>
    </submittedName>
</protein>
<name>A0A1M4EMF1_9ACTN</name>
<dbReference type="PRINTS" id="PR01438">
    <property type="entry name" value="UNVRSLSTRESS"/>
</dbReference>
<feature type="domain" description="UspA" evidence="3">
    <location>
        <begin position="30"/>
        <end position="134"/>
    </location>
</feature>
<sequence>MEDVSLRTCGDGADVLVMSLEGGHHHVRHSAAAAPQAGPVDGDGAGRRQHDRLRGVPAARVARGVRQRQPRGLGAHRHEPIGQGNPVTVLARASRQADLVVVGSRGLGGFASAGLGSVSRGILRRAHCPVAVVRRS</sequence>
<organism evidence="4">
    <name type="scientific">Nonomuraea gerenzanensis</name>
    <dbReference type="NCBI Taxonomy" id="93944"/>
    <lineage>
        <taxon>Bacteria</taxon>
        <taxon>Bacillati</taxon>
        <taxon>Actinomycetota</taxon>
        <taxon>Actinomycetes</taxon>
        <taxon>Streptosporangiales</taxon>
        <taxon>Streptosporangiaceae</taxon>
        <taxon>Nonomuraea</taxon>
    </lineage>
</organism>
<evidence type="ECO:0000313" key="4">
    <source>
        <dbReference type="EMBL" id="SBP00004.1"/>
    </source>
</evidence>
<dbReference type="InterPro" id="IPR006015">
    <property type="entry name" value="Universal_stress_UspA"/>
</dbReference>
<evidence type="ECO:0000259" key="3">
    <source>
        <dbReference type="Pfam" id="PF00582"/>
    </source>
</evidence>
<dbReference type="Pfam" id="PF00582">
    <property type="entry name" value="Usp"/>
    <property type="match status" value="1"/>
</dbReference>
<feature type="compositionally biased region" description="Basic and acidic residues" evidence="2">
    <location>
        <begin position="44"/>
        <end position="54"/>
    </location>
</feature>
<dbReference type="Gene3D" id="3.40.50.620">
    <property type="entry name" value="HUPs"/>
    <property type="match status" value="1"/>
</dbReference>
<proteinExistence type="inferred from homology"/>
<feature type="region of interest" description="Disordered" evidence="2">
    <location>
        <begin position="26"/>
        <end position="86"/>
    </location>
</feature>
<dbReference type="InterPro" id="IPR014729">
    <property type="entry name" value="Rossmann-like_a/b/a_fold"/>
</dbReference>
<gene>
    <name evidence="4" type="ORF">BN4615_P9520</name>
</gene>
<reference evidence="4" key="1">
    <citation type="submission" date="2016-04" db="EMBL/GenBank/DDBJ databases">
        <authorList>
            <person name="Evans L.H."/>
            <person name="Alamgir A."/>
            <person name="Owens N."/>
            <person name="Weber N.D."/>
            <person name="Virtaneva K."/>
            <person name="Barbian K."/>
            <person name="Babar A."/>
            <person name="Rosenke K."/>
        </authorList>
    </citation>
    <scope>NUCLEOTIDE SEQUENCE</scope>
    <source>
        <strain evidence="4">Nono1</strain>
    </source>
</reference>
<dbReference type="AlphaFoldDB" id="A0A1M4EMF1"/>
<dbReference type="InterPro" id="IPR006016">
    <property type="entry name" value="UspA"/>
</dbReference>
<dbReference type="PANTHER" id="PTHR46553">
    <property type="entry name" value="ADENINE NUCLEOTIDE ALPHA HYDROLASES-LIKE SUPERFAMILY PROTEIN"/>
    <property type="match status" value="1"/>
</dbReference>
<dbReference type="PANTHER" id="PTHR46553:SF3">
    <property type="entry name" value="ADENINE NUCLEOTIDE ALPHA HYDROLASES-LIKE SUPERFAMILY PROTEIN"/>
    <property type="match status" value="1"/>
</dbReference>
<comment type="similarity">
    <text evidence="1">Belongs to the universal stress protein A family.</text>
</comment>
<evidence type="ECO:0000256" key="1">
    <source>
        <dbReference type="ARBA" id="ARBA00008791"/>
    </source>
</evidence>
<dbReference type="SUPFAM" id="SSF52402">
    <property type="entry name" value="Adenine nucleotide alpha hydrolases-like"/>
    <property type="match status" value="1"/>
</dbReference>
<dbReference type="EMBL" id="LT559118">
    <property type="protein sequence ID" value="SBP00004.1"/>
    <property type="molecule type" value="Genomic_DNA"/>
</dbReference>